<dbReference type="EMBL" id="FNFD01000005">
    <property type="protein sequence ID" value="SDK21091.1"/>
    <property type="molecule type" value="Genomic_DNA"/>
</dbReference>
<dbReference type="GO" id="GO:0043041">
    <property type="term" value="P:amino acid activation for nonribosomal peptide biosynthetic process"/>
    <property type="evidence" value="ECO:0007669"/>
    <property type="project" value="TreeGrafter"/>
</dbReference>
<dbReference type="Gene3D" id="3.40.50.980">
    <property type="match status" value="2"/>
</dbReference>
<feature type="domain" description="Carrier" evidence="4">
    <location>
        <begin position="922"/>
        <end position="997"/>
    </location>
</feature>
<dbReference type="Pfam" id="PF00501">
    <property type="entry name" value="AMP-binding"/>
    <property type="match status" value="1"/>
</dbReference>
<dbReference type="GO" id="GO:0005737">
    <property type="term" value="C:cytoplasm"/>
    <property type="evidence" value="ECO:0007669"/>
    <property type="project" value="TreeGrafter"/>
</dbReference>
<dbReference type="InterPro" id="IPR036736">
    <property type="entry name" value="ACP-like_sf"/>
</dbReference>
<dbReference type="InterPro" id="IPR001031">
    <property type="entry name" value="Thioesterase"/>
</dbReference>
<evidence type="ECO:0000256" key="1">
    <source>
        <dbReference type="ARBA" id="ARBA00001957"/>
    </source>
</evidence>
<dbReference type="NCBIfam" id="TIGR01733">
    <property type="entry name" value="AA-adenyl-dom"/>
    <property type="match status" value="1"/>
</dbReference>
<protein>
    <submittedName>
        <fullName evidence="5">Amino acid adenylation domain-containing protein</fullName>
    </submittedName>
</protein>
<name>A0A1G9A1F6_9PSED</name>
<dbReference type="Gene3D" id="3.40.50.1820">
    <property type="entry name" value="alpha/beta hydrolase"/>
    <property type="match status" value="1"/>
</dbReference>
<proteinExistence type="predicted"/>
<sequence length="1281" mass="141296">MEQFQLSPQQRLRWQSGLPAASLTLDLHGTVEPADLRRRLQALVARHEALRLRLCPSPGLRVPLQQVVPPNEAMQVEDGVRLDGQALAADRQRLHLQLPALSADRGTLLRLARALAGEVQPDDEDMSYTQYSAWLYELQGEDDAELGRRYWREQALGEHEQVELTYREARVRAEPGHLKAQLDGTPELAAKLDAFCQRHQVTPAEVLLTAWCALLQRLSPGEAPVLTMNWVHDCRDDYEELAGCWGAFAKPLPLAWRFPLQSRFGEALDGVQRLCDRAREWQEYCAIVSDPSPSASRYGFEWGSVLPQALPMAGASGATLSVLELDSPAQAFELLLTAEALTDEHGTIAYRFNLAFETAGYSLQTALVLLEQYRSLLLAALDDPEQALAALPLHSPSFDATLAAVQGTRTEASATPFVAFPQRFSQQAARFAKRLALCDATRQLTYAELEARSNQLARYLNARGIGTEDRVALHLERNADAIVAMLGVLKCGAAFLPLDVQQPLARNQAIIEAARPAFLIVDGSATPPALPGLESLDLGDAQRWQDRPDSPLTLPIAAHNAAYVLHTSGSTGTPKGVVIEHRQLGSYVDSLLRRLALAPGERSALVTSLAADLSYTLLFPALLSGGELHVVDKATSLDAAAWAAYQARHPIDHLKTVPSLLDAWLGHSAAVATLPRRQLILGGEHSPQRLLQSLRRLAPDLAVYNHYGPTETTIGVLMHRLDPAIEYRHLPLDDRLDGMRTYLLDEQGNPVAPGQAAELYLAGPQLARGYLDERQTDERFRDHPQRPGERLYRTGDRARYRPDGSLQIIGRADRQVKVRGFRVELDDIEAQLARLPGVAQVAVTCVARGPFDQQLFAFLTLEHDQAGTLARLQALAQERLPEHMLPTLRLVDALPLLGNGKLDRKTLAQWAEQVLEHVGDSLPRTPLEQLLAEVWASVLGLERVGIEDDFFALGGHSLAAVKLASRLQNALGAPVPVNAVFDAPSVARFAELVQARLQLSPLVQLSRTEATKGNLFCFHPSTGHVQDYRALAEPLADWSLWGLQATYLAEGSPLPGRDSLDALAAVYVEQLRRQQPQGPYHLLGWSLGGLLAFCAAAQLEEAGQEVAFLGIVDSQTQRSAPAETFEQLLQAAAERLDTDSQRRLSALTEAARAHLLERTPDEWPLALAQWARQQGVQLAGDSWEQLEYRLRQHGHTQALIGTFRPVTLRCPLHLWWASATLESEDFSAPDWSRLSQGPINERVIPAQHLDILRQDEWQQSLVESLAALGTNRREPSNDETI</sequence>
<dbReference type="FunFam" id="3.40.50.980:FF:000001">
    <property type="entry name" value="Non-ribosomal peptide synthetase"/>
    <property type="match status" value="1"/>
</dbReference>
<dbReference type="Pfam" id="PF00668">
    <property type="entry name" value="Condensation"/>
    <property type="match status" value="1"/>
</dbReference>
<reference evidence="5 6" key="1">
    <citation type="submission" date="2016-10" db="EMBL/GenBank/DDBJ databases">
        <authorList>
            <person name="de Groot N.N."/>
        </authorList>
    </citation>
    <scope>NUCLEOTIDE SEQUENCE [LARGE SCALE GENOMIC DNA]</scope>
    <source>
        <strain evidence="5 6">JCM 21544</strain>
    </source>
</reference>
<dbReference type="InterPro" id="IPR029058">
    <property type="entry name" value="AB_hydrolase_fold"/>
</dbReference>
<dbReference type="PANTHER" id="PTHR45527">
    <property type="entry name" value="NONRIBOSOMAL PEPTIDE SYNTHETASE"/>
    <property type="match status" value="1"/>
</dbReference>
<dbReference type="FunFam" id="1.10.1200.10:FF:000005">
    <property type="entry name" value="Nonribosomal peptide synthetase 1"/>
    <property type="match status" value="1"/>
</dbReference>
<dbReference type="InterPro" id="IPR020806">
    <property type="entry name" value="PKS_PP-bd"/>
</dbReference>
<dbReference type="SUPFAM" id="SSF47336">
    <property type="entry name" value="ACP-like"/>
    <property type="match status" value="1"/>
</dbReference>
<dbReference type="PANTHER" id="PTHR45527:SF1">
    <property type="entry name" value="FATTY ACID SYNTHASE"/>
    <property type="match status" value="1"/>
</dbReference>
<dbReference type="RefSeq" id="WP_084335045.1">
    <property type="nucleotide sequence ID" value="NZ_FNFD01000005.1"/>
</dbReference>
<evidence type="ECO:0000256" key="2">
    <source>
        <dbReference type="ARBA" id="ARBA00022450"/>
    </source>
</evidence>
<evidence type="ECO:0000259" key="4">
    <source>
        <dbReference type="PROSITE" id="PS50075"/>
    </source>
</evidence>
<dbReference type="CDD" id="cd05930">
    <property type="entry name" value="A_NRPS"/>
    <property type="match status" value="1"/>
</dbReference>
<keyword evidence="3" id="KW-0597">Phosphoprotein</keyword>
<accession>A0A1G9A1F6</accession>
<dbReference type="InterPro" id="IPR009081">
    <property type="entry name" value="PP-bd_ACP"/>
</dbReference>
<dbReference type="SMART" id="SM00823">
    <property type="entry name" value="PKS_PP"/>
    <property type="match status" value="1"/>
</dbReference>
<dbReference type="InterPro" id="IPR023213">
    <property type="entry name" value="CAT-like_dom_sf"/>
</dbReference>
<dbReference type="InterPro" id="IPR000873">
    <property type="entry name" value="AMP-dep_synth/lig_dom"/>
</dbReference>
<dbReference type="PROSITE" id="PS00012">
    <property type="entry name" value="PHOSPHOPANTETHEINE"/>
    <property type="match status" value="1"/>
</dbReference>
<dbReference type="SUPFAM" id="SSF56801">
    <property type="entry name" value="Acetyl-CoA synthetase-like"/>
    <property type="match status" value="1"/>
</dbReference>
<dbReference type="Gene3D" id="1.10.1200.10">
    <property type="entry name" value="ACP-like"/>
    <property type="match status" value="1"/>
</dbReference>
<dbReference type="InterPro" id="IPR010071">
    <property type="entry name" value="AA_adenyl_dom"/>
</dbReference>
<dbReference type="InterPro" id="IPR001242">
    <property type="entry name" value="Condensation_dom"/>
</dbReference>
<keyword evidence="2" id="KW-0596">Phosphopantetheine</keyword>
<dbReference type="STRING" id="137658.SAMN05216186_10569"/>
<dbReference type="PROSITE" id="PS50075">
    <property type="entry name" value="CARRIER"/>
    <property type="match status" value="1"/>
</dbReference>
<gene>
    <name evidence="5" type="ORF">SAMN05216186_10569</name>
</gene>
<comment type="cofactor">
    <cofactor evidence="1">
        <name>pantetheine 4'-phosphate</name>
        <dbReference type="ChEBI" id="CHEBI:47942"/>
    </cofactor>
</comment>
<dbReference type="SUPFAM" id="SSF52777">
    <property type="entry name" value="CoA-dependent acyltransferases"/>
    <property type="match status" value="2"/>
</dbReference>
<dbReference type="GO" id="GO:0031177">
    <property type="term" value="F:phosphopantetheine binding"/>
    <property type="evidence" value="ECO:0007669"/>
    <property type="project" value="InterPro"/>
</dbReference>
<dbReference type="GO" id="GO:0003824">
    <property type="term" value="F:catalytic activity"/>
    <property type="evidence" value="ECO:0007669"/>
    <property type="project" value="InterPro"/>
</dbReference>
<dbReference type="PROSITE" id="PS00455">
    <property type="entry name" value="AMP_BINDING"/>
    <property type="match status" value="1"/>
</dbReference>
<dbReference type="Pfam" id="PF13193">
    <property type="entry name" value="AMP-binding_C"/>
    <property type="match status" value="1"/>
</dbReference>
<dbReference type="SUPFAM" id="SSF53474">
    <property type="entry name" value="alpha/beta-Hydrolases"/>
    <property type="match status" value="1"/>
</dbReference>
<dbReference type="Pfam" id="PF00550">
    <property type="entry name" value="PP-binding"/>
    <property type="match status" value="1"/>
</dbReference>
<dbReference type="InterPro" id="IPR045851">
    <property type="entry name" value="AMP-bd_C_sf"/>
</dbReference>
<dbReference type="Pfam" id="PF00975">
    <property type="entry name" value="Thioesterase"/>
    <property type="match status" value="1"/>
</dbReference>
<dbReference type="Gene3D" id="3.30.300.30">
    <property type="match status" value="1"/>
</dbReference>
<evidence type="ECO:0000313" key="6">
    <source>
        <dbReference type="Proteomes" id="UP000198706"/>
    </source>
</evidence>
<dbReference type="InterPro" id="IPR020802">
    <property type="entry name" value="TesA-like"/>
</dbReference>
<evidence type="ECO:0000256" key="3">
    <source>
        <dbReference type="ARBA" id="ARBA00022553"/>
    </source>
</evidence>
<dbReference type="InterPro" id="IPR020845">
    <property type="entry name" value="AMP-binding_CS"/>
</dbReference>
<dbReference type="Gene3D" id="2.30.38.10">
    <property type="entry name" value="Luciferase, Domain 3"/>
    <property type="match status" value="1"/>
</dbReference>
<dbReference type="InterPro" id="IPR025110">
    <property type="entry name" value="AMP-bd_C"/>
</dbReference>
<dbReference type="GO" id="GO:0044550">
    <property type="term" value="P:secondary metabolite biosynthetic process"/>
    <property type="evidence" value="ECO:0007669"/>
    <property type="project" value="TreeGrafter"/>
</dbReference>
<dbReference type="SMART" id="SM00824">
    <property type="entry name" value="PKS_TE"/>
    <property type="match status" value="1"/>
</dbReference>
<dbReference type="InterPro" id="IPR006162">
    <property type="entry name" value="Ppantetheine_attach_site"/>
</dbReference>
<evidence type="ECO:0000313" key="5">
    <source>
        <dbReference type="EMBL" id="SDK21091.1"/>
    </source>
</evidence>
<dbReference type="Proteomes" id="UP000198706">
    <property type="component" value="Unassembled WGS sequence"/>
</dbReference>
<dbReference type="Gene3D" id="3.30.559.30">
    <property type="entry name" value="Nonribosomal peptide synthetase, condensation domain"/>
    <property type="match status" value="1"/>
</dbReference>
<dbReference type="Gene3D" id="3.30.559.10">
    <property type="entry name" value="Chloramphenicol acetyltransferase-like domain"/>
    <property type="match status" value="1"/>
</dbReference>
<keyword evidence="6" id="KW-1185">Reference proteome</keyword>
<organism evidence="5 6">
    <name type="scientific">Pseudomonas indica</name>
    <dbReference type="NCBI Taxonomy" id="137658"/>
    <lineage>
        <taxon>Bacteria</taxon>
        <taxon>Pseudomonadati</taxon>
        <taxon>Pseudomonadota</taxon>
        <taxon>Gammaproteobacteria</taxon>
        <taxon>Pseudomonadales</taxon>
        <taxon>Pseudomonadaceae</taxon>
        <taxon>Pseudomonas</taxon>
    </lineage>
</organism>